<proteinExistence type="predicted"/>
<dbReference type="Proteomes" id="UP001358586">
    <property type="component" value="Chromosome 4"/>
</dbReference>
<name>A0ABR0QDK5_GOSAR</name>
<comment type="caution">
    <text evidence="1">The sequence shown here is derived from an EMBL/GenBank/DDBJ whole genome shotgun (WGS) entry which is preliminary data.</text>
</comment>
<evidence type="ECO:0000313" key="2">
    <source>
        <dbReference type="Proteomes" id="UP001358586"/>
    </source>
</evidence>
<evidence type="ECO:0000313" key="1">
    <source>
        <dbReference type="EMBL" id="KAK5837401.1"/>
    </source>
</evidence>
<keyword evidence="2" id="KW-1185">Reference proteome</keyword>
<dbReference type="EMBL" id="JARKNE010000004">
    <property type="protein sequence ID" value="KAK5837401.1"/>
    <property type="molecule type" value="Genomic_DNA"/>
</dbReference>
<gene>
    <name evidence="1" type="ORF">PVK06_013211</name>
</gene>
<reference evidence="1 2" key="1">
    <citation type="submission" date="2023-03" db="EMBL/GenBank/DDBJ databases">
        <title>WGS of Gossypium arboreum.</title>
        <authorList>
            <person name="Yu D."/>
        </authorList>
    </citation>
    <scope>NUCLEOTIDE SEQUENCE [LARGE SCALE GENOMIC DNA]</scope>
    <source>
        <tissue evidence="1">Leaf</tissue>
    </source>
</reference>
<sequence>MVSESSPASRSVVSEAKKVKVVLASLSTDFDAVLTLASFSTEPLPLQCLVDVLLEFENRQTRVVREVLIHAHFVETPLFPAMAD</sequence>
<organism evidence="1 2">
    <name type="scientific">Gossypium arboreum</name>
    <name type="common">Tree cotton</name>
    <name type="synonym">Gossypium nanking</name>
    <dbReference type="NCBI Taxonomy" id="29729"/>
    <lineage>
        <taxon>Eukaryota</taxon>
        <taxon>Viridiplantae</taxon>
        <taxon>Streptophyta</taxon>
        <taxon>Embryophyta</taxon>
        <taxon>Tracheophyta</taxon>
        <taxon>Spermatophyta</taxon>
        <taxon>Magnoliopsida</taxon>
        <taxon>eudicotyledons</taxon>
        <taxon>Gunneridae</taxon>
        <taxon>Pentapetalae</taxon>
        <taxon>rosids</taxon>
        <taxon>malvids</taxon>
        <taxon>Malvales</taxon>
        <taxon>Malvaceae</taxon>
        <taxon>Malvoideae</taxon>
        <taxon>Gossypium</taxon>
    </lineage>
</organism>
<protein>
    <submittedName>
        <fullName evidence="1">Uncharacterized protein</fullName>
    </submittedName>
</protein>
<accession>A0ABR0QDK5</accession>